<dbReference type="WBParaSite" id="SBAD_0001073101-mRNA-1">
    <property type="protein sequence ID" value="SBAD_0001073101-mRNA-1"/>
    <property type="gene ID" value="SBAD_0001073101"/>
</dbReference>
<evidence type="ECO:0000313" key="4">
    <source>
        <dbReference type="WBParaSite" id="SBAD_0001073101-mRNA-1"/>
    </source>
</evidence>
<dbReference type="AlphaFoldDB" id="A0A183J3B8"/>
<feature type="compositionally biased region" description="Low complexity" evidence="1">
    <location>
        <begin position="75"/>
        <end position="90"/>
    </location>
</feature>
<feature type="region of interest" description="Disordered" evidence="1">
    <location>
        <begin position="71"/>
        <end position="102"/>
    </location>
</feature>
<evidence type="ECO:0000256" key="1">
    <source>
        <dbReference type="SAM" id="MobiDB-lite"/>
    </source>
</evidence>
<feature type="compositionally biased region" description="Basic and acidic residues" evidence="1">
    <location>
        <begin position="92"/>
        <end position="102"/>
    </location>
</feature>
<reference evidence="4" key="1">
    <citation type="submission" date="2016-06" db="UniProtKB">
        <authorList>
            <consortium name="WormBaseParasite"/>
        </authorList>
    </citation>
    <scope>IDENTIFICATION</scope>
</reference>
<name>A0A183J3B8_9BILA</name>
<keyword evidence="3" id="KW-1185">Reference proteome</keyword>
<dbReference type="Proteomes" id="UP000270296">
    <property type="component" value="Unassembled WGS sequence"/>
</dbReference>
<sequence length="102" mass="11181">MAIRTSGSGNRLDKKPIGRAAQTRSPTENCNPHFRHTLGGLERCCENIGYALPPASNCKHGTKTAMSVCWQNGDQSSTSSNQSQNRQSRTVRPVDNEHKNEA</sequence>
<protein>
    <submittedName>
        <fullName evidence="2 4">Uncharacterized protein</fullName>
    </submittedName>
</protein>
<gene>
    <name evidence="2" type="ORF">SBAD_LOCUS10366</name>
</gene>
<proteinExistence type="predicted"/>
<evidence type="ECO:0000313" key="3">
    <source>
        <dbReference type="Proteomes" id="UP000270296"/>
    </source>
</evidence>
<accession>A0A183J3B8</accession>
<reference evidence="2 3" key="2">
    <citation type="submission" date="2018-11" db="EMBL/GenBank/DDBJ databases">
        <authorList>
            <consortium name="Pathogen Informatics"/>
        </authorList>
    </citation>
    <scope>NUCLEOTIDE SEQUENCE [LARGE SCALE GENOMIC DNA]</scope>
</reference>
<organism evidence="4">
    <name type="scientific">Soboliphyme baturini</name>
    <dbReference type="NCBI Taxonomy" id="241478"/>
    <lineage>
        <taxon>Eukaryota</taxon>
        <taxon>Metazoa</taxon>
        <taxon>Ecdysozoa</taxon>
        <taxon>Nematoda</taxon>
        <taxon>Enoplea</taxon>
        <taxon>Dorylaimia</taxon>
        <taxon>Dioctophymatida</taxon>
        <taxon>Dioctophymatoidea</taxon>
        <taxon>Soboliphymatidae</taxon>
        <taxon>Soboliphyme</taxon>
    </lineage>
</organism>
<evidence type="ECO:0000313" key="2">
    <source>
        <dbReference type="EMBL" id="VDP31276.1"/>
    </source>
</evidence>
<dbReference type="EMBL" id="UZAM01013975">
    <property type="protein sequence ID" value="VDP31276.1"/>
    <property type="molecule type" value="Genomic_DNA"/>
</dbReference>
<feature type="region of interest" description="Disordered" evidence="1">
    <location>
        <begin position="1"/>
        <end position="33"/>
    </location>
</feature>